<evidence type="ECO:0000256" key="1">
    <source>
        <dbReference type="ARBA" id="ARBA00004413"/>
    </source>
</evidence>
<evidence type="ECO:0000256" key="4">
    <source>
        <dbReference type="ARBA" id="ARBA00022723"/>
    </source>
</evidence>
<dbReference type="GO" id="GO:0060271">
    <property type="term" value="P:cilium assembly"/>
    <property type="evidence" value="ECO:0007669"/>
    <property type="project" value="TreeGrafter"/>
</dbReference>
<keyword evidence="6" id="KW-0967">Endosome</keyword>
<dbReference type="InterPro" id="IPR045063">
    <property type="entry name" value="Dynamin_N"/>
</dbReference>
<dbReference type="GO" id="GO:0045296">
    <property type="term" value="F:cadherin binding"/>
    <property type="evidence" value="ECO:0007669"/>
    <property type="project" value="TreeGrafter"/>
</dbReference>
<evidence type="ECO:0000313" key="11">
    <source>
        <dbReference type="Proteomes" id="UP001152888"/>
    </source>
</evidence>
<dbReference type="GO" id="GO:0072659">
    <property type="term" value="P:protein localization to plasma membrane"/>
    <property type="evidence" value="ECO:0007669"/>
    <property type="project" value="TreeGrafter"/>
</dbReference>
<evidence type="ECO:0000256" key="6">
    <source>
        <dbReference type="ARBA" id="ARBA00022753"/>
    </source>
</evidence>
<keyword evidence="4" id="KW-0479">Metal-binding</keyword>
<keyword evidence="7" id="KW-0106">Calcium</keyword>
<evidence type="ECO:0000256" key="8">
    <source>
        <dbReference type="ARBA" id="ARBA00023136"/>
    </source>
</evidence>
<dbReference type="EMBL" id="CAKOFQ010007017">
    <property type="protein sequence ID" value="CAH1987332.1"/>
    <property type="molecule type" value="Genomic_DNA"/>
</dbReference>
<dbReference type="Pfam" id="PF00350">
    <property type="entry name" value="Dynamin_N"/>
    <property type="match status" value="1"/>
</dbReference>
<organism evidence="10 11">
    <name type="scientific">Acanthoscelides obtectus</name>
    <name type="common">Bean weevil</name>
    <name type="synonym">Bruchus obtectus</name>
    <dbReference type="NCBI Taxonomy" id="200917"/>
    <lineage>
        <taxon>Eukaryota</taxon>
        <taxon>Metazoa</taxon>
        <taxon>Ecdysozoa</taxon>
        <taxon>Arthropoda</taxon>
        <taxon>Hexapoda</taxon>
        <taxon>Insecta</taxon>
        <taxon>Pterygota</taxon>
        <taxon>Neoptera</taxon>
        <taxon>Endopterygota</taxon>
        <taxon>Coleoptera</taxon>
        <taxon>Polyphaga</taxon>
        <taxon>Cucujiformia</taxon>
        <taxon>Chrysomeloidea</taxon>
        <taxon>Chrysomelidae</taxon>
        <taxon>Bruchinae</taxon>
        <taxon>Bruchini</taxon>
        <taxon>Acanthoscelides</taxon>
    </lineage>
</organism>
<dbReference type="PROSITE" id="PS51718">
    <property type="entry name" value="G_DYNAMIN_2"/>
    <property type="match status" value="1"/>
</dbReference>
<dbReference type="GO" id="GO:0046872">
    <property type="term" value="F:metal ion binding"/>
    <property type="evidence" value="ECO:0007669"/>
    <property type="project" value="UniProtKB-KW"/>
</dbReference>
<keyword evidence="11" id="KW-1185">Reference proteome</keyword>
<evidence type="ECO:0000259" key="9">
    <source>
        <dbReference type="PROSITE" id="PS51718"/>
    </source>
</evidence>
<proteinExistence type="predicted"/>
<dbReference type="InterPro" id="IPR027417">
    <property type="entry name" value="P-loop_NTPase"/>
</dbReference>
<protein>
    <recommendedName>
        <fullName evidence="9">Dynamin-type G domain-containing protein</fullName>
    </recommendedName>
</protein>
<evidence type="ECO:0000256" key="7">
    <source>
        <dbReference type="ARBA" id="ARBA00022837"/>
    </source>
</evidence>
<dbReference type="GO" id="GO:0005886">
    <property type="term" value="C:plasma membrane"/>
    <property type="evidence" value="ECO:0007669"/>
    <property type="project" value="UniProtKB-SubCell"/>
</dbReference>
<keyword evidence="8" id="KW-0472">Membrane</keyword>
<feature type="domain" description="Dynamin-type G" evidence="9">
    <location>
        <begin position="86"/>
        <end position="321"/>
    </location>
</feature>
<evidence type="ECO:0000256" key="5">
    <source>
        <dbReference type="ARBA" id="ARBA00022741"/>
    </source>
</evidence>
<dbReference type="GO" id="GO:0005769">
    <property type="term" value="C:early endosome"/>
    <property type="evidence" value="ECO:0007669"/>
    <property type="project" value="TreeGrafter"/>
</dbReference>
<dbReference type="InterPro" id="IPR031692">
    <property type="entry name" value="EHD_N"/>
</dbReference>
<dbReference type="GO" id="GO:0005525">
    <property type="term" value="F:GTP binding"/>
    <property type="evidence" value="ECO:0007669"/>
    <property type="project" value="InterPro"/>
</dbReference>
<dbReference type="AlphaFoldDB" id="A0A9P0L2R9"/>
<dbReference type="Pfam" id="PF18150">
    <property type="entry name" value="DUF5600"/>
    <property type="match status" value="1"/>
</dbReference>
<dbReference type="PANTHER" id="PTHR11216:SF31">
    <property type="entry name" value="AT21416P"/>
    <property type="match status" value="1"/>
</dbReference>
<accession>A0A9P0L2R9</accession>
<dbReference type="GO" id="GO:0048471">
    <property type="term" value="C:perinuclear region of cytoplasm"/>
    <property type="evidence" value="ECO:0007669"/>
    <property type="project" value="TreeGrafter"/>
</dbReference>
<dbReference type="Gene3D" id="1.10.268.20">
    <property type="match status" value="1"/>
</dbReference>
<evidence type="ECO:0000313" key="10">
    <source>
        <dbReference type="EMBL" id="CAH1987332.1"/>
    </source>
</evidence>
<evidence type="ECO:0000256" key="3">
    <source>
        <dbReference type="ARBA" id="ARBA00022475"/>
    </source>
</evidence>
<dbReference type="CDD" id="cd09913">
    <property type="entry name" value="EHD"/>
    <property type="match status" value="1"/>
</dbReference>
<reference evidence="10" key="1">
    <citation type="submission" date="2022-03" db="EMBL/GenBank/DDBJ databases">
        <authorList>
            <person name="Sayadi A."/>
        </authorList>
    </citation>
    <scope>NUCLEOTIDE SEQUENCE</scope>
</reference>
<keyword evidence="5" id="KW-0547">Nucleotide-binding</keyword>
<gene>
    <name evidence="10" type="ORF">ACAOBT_LOCUS17791</name>
</gene>
<sequence length="404" mass="46898">MENSVKDNERVIVKGNDGQDIDKDEGITNTNGEMFSWLNKVPEVKHEAFDNVIDGLKSIYKNKMLPLEQHYLFHEFHSPPLNDADFDAKPLILLVGQYSTGKTTFIRYLLERDFPGMRIGPEPTTDRFIAVMYNETEGIIPGNALVVDAKKQFRPLSCFGNAFLNRFQCSLVKSTVLRGMSIIDTPGILSGEKQRIDRGYDFTGVLEWFGERVDRIILLFDAHKLDISDEFRRSIEALRGHDDKIRIVLNKADMIDHQQLMRVYGALMWSLGKVLQTPEVVRVYIGSFWDEPLRKRFRFDINRRLFEDETQDLFKDLQSLPKNSALRKLNDLIKRARLAKVHAYIISEIKKDMPMFNKESKKKEIIKNLGQLYEKLQKEHSISMGDFPELTKMQEALSRYKGRV</sequence>
<dbReference type="OrthoDB" id="1716625at2759"/>
<comment type="subcellular location">
    <subcellularLocation>
        <location evidence="1">Cell membrane</location>
        <topology evidence="1">Peripheral membrane protein</topology>
        <orientation evidence="1">Cytoplasmic side</orientation>
    </subcellularLocation>
    <subcellularLocation>
        <location evidence="2">Endosome membrane</location>
        <topology evidence="2">Peripheral membrane protein</topology>
    </subcellularLocation>
</comment>
<dbReference type="FunFam" id="3.40.50.300:FF:000147">
    <property type="entry name" value="EH domain-containing protein 1"/>
    <property type="match status" value="1"/>
</dbReference>
<dbReference type="GO" id="GO:0055038">
    <property type="term" value="C:recycling endosome membrane"/>
    <property type="evidence" value="ECO:0007669"/>
    <property type="project" value="TreeGrafter"/>
</dbReference>
<dbReference type="InterPro" id="IPR030381">
    <property type="entry name" value="G_DYNAMIN_dom"/>
</dbReference>
<name>A0A9P0L2R9_ACAOB</name>
<comment type="caution">
    <text evidence="10">The sequence shown here is derived from an EMBL/GenBank/DDBJ whole genome shotgun (WGS) entry which is preliminary data.</text>
</comment>
<dbReference type="GO" id="GO:0032456">
    <property type="term" value="P:endocytic recycling"/>
    <property type="evidence" value="ECO:0007669"/>
    <property type="project" value="TreeGrafter"/>
</dbReference>
<dbReference type="InterPro" id="IPR040990">
    <property type="entry name" value="DUF5600"/>
</dbReference>
<dbReference type="GO" id="GO:0030139">
    <property type="term" value="C:endocytic vesicle"/>
    <property type="evidence" value="ECO:0007669"/>
    <property type="project" value="TreeGrafter"/>
</dbReference>
<dbReference type="SUPFAM" id="SSF52540">
    <property type="entry name" value="P-loop containing nucleoside triphosphate hydrolases"/>
    <property type="match status" value="1"/>
</dbReference>
<evidence type="ECO:0000256" key="2">
    <source>
        <dbReference type="ARBA" id="ARBA00004481"/>
    </source>
</evidence>
<dbReference type="Proteomes" id="UP001152888">
    <property type="component" value="Unassembled WGS sequence"/>
</dbReference>
<dbReference type="GO" id="GO:0006897">
    <property type="term" value="P:endocytosis"/>
    <property type="evidence" value="ECO:0007669"/>
    <property type="project" value="TreeGrafter"/>
</dbReference>
<dbReference type="Pfam" id="PF16880">
    <property type="entry name" value="EHD_N"/>
    <property type="match status" value="1"/>
</dbReference>
<keyword evidence="3" id="KW-1003">Cell membrane</keyword>
<dbReference type="PANTHER" id="PTHR11216">
    <property type="entry name" value="EH DOMAIN"/>
    <property type="match status" value="1"/>
</dbReference>
<dbReference type="Gene3D" id="3.40.50.300">
    <property type="entry name" value="P-loop containing nucleotide triphosphate hydrolases"/>
    <property type="match status" value="1"/>
</dbReference>